<feature type="region of interest" description="Disordered" evidence="1">
    <location>
        <begin position="407"/>
        <end position="516"/>
    </location>
</feature>
<evidence type="ECO:0008006" key="4">
    <source>
        <dbReference type="Google" id="ProtNLM"/>
    </source>
</evidence>
<dbReference type="EMBL" id="CAJNJQ010000765">
    <property type="protein sequence ID" value="CAE7098552.1"/>
    <property type="molecule type" value="Genomic_DNA"/>
</dbReference>
<proteinExistence type="predicted"/>
<evidence type="ECO:0000313" key="3">
    <source>
        <dbReference type="Proteomes" id="UP000663827"/>
    </source>
</evidence>
<feature type="region of interest" description="Disordered" evidence="1">
    <location>
        <begin position="63"/>
        <end position="264"/>
    </location>
</feature>
<organism evidence="2 3">
    <name type="scientific">Rhizoctonia solani</name>
    <dbReference type="NCBI Taxonomy" id="456999"/>
    <lineage>
        <taxon>Eukaryota</taxon>
        <taxon>Fungi</taxon>
        <taxon>Dikarya</taxon>
        <taxon>Basidiomycota</taxon>
        <taxon>Agaricomycotina</taxon>
        <taxon>Agaricomycetes</taxon>
        <taxon>Cantharellales</taxon>
        <taxon>Ceratobasidiaceae</taxon>
        <taxon>Rhizoctonia</taxon>
    </lineage>
</organism>
<name>A0A8H3DVX1_9AGAM</name>
<sequence>MEIMEPVTNTNESSLDITSSSLSVLGQAPLSPLPNWALSPAALAARRRERDRILDLLEQEEEAEFAREAAATHEPTNRSSATVPVTPPYTLDQAFRTPNPNSSSPSESVPISSGNREGSRPSGDLVDPTRKPKKQKSVSFVDPSKDRDDPHQTPRPDLDWGDVIPVRLDSSRPGPAKGRGVMKELVVERPAIQSGVVADRIVDSDDEDDKDDEDEELNQVHDVPEEEDSETEVPKEALGQLETSDNESDMDREGMTPSIEFDDTDFDEAMLQREIALAYYARRNQIGVDISSGPLFDSTSVGWDASRDEEQDGSTRGIEVMCPMPFVSAPANIEYPKSNSTRFRGSRLPGDPQVLINSAVQFGRLVDGELVVSDTADREVEASIASLTGSSDIGQEDMTEKMIEMLRRGDKTVSNPTTTETTPSIEQIPNETFTLGSRSSVSESRPPPSAKQQNTAHISKPRSKPVPASANHKPQRPTIPPPPTNDRPMIIESGFGFDPAFQVAPPPKPSATKAPAPLSGIVKERVTTASIIGPEKKRSRFAQARASVQLPVPQRATPFPTSVRVKDPTTISSDIVERTSSPSSVPSPPGPPKRMSRFRAERSGWM</sequence>
<feature type="compositionally biased region" description="Low complexity" evidence="1">
    <location>
        <begin position="98"/>
        <end position="115"/>
    </location>
</feature>
<evidence type="ECO:0000256" key="1">
    <source>
        <dbReference type="SAM" id="MobiDB-lite"/>
    </source>
</evidence>
<comment type="caution">
    <text evidence="2">The sequence shown here is derived from an EMBL/GenBank/DDBJ whole genome shotgun (WGS) entry which is preliminary data.</text>
</comment>
<dbReference type="OrthoDB" id="19448at2759"/>
<protein>
    <recommendedName>
        <fullName evidence="4">DUF3835 domain-containing protein</fullName>
    </recommendedName>
</protein>
<feature type="compositionally biased region" description="Polar residues" evidence="1">
    <location>
        <begin position="423"/>
        <end position="436"/>
    </location>
</feature>
<feature type="compositionally biased region" description="Basic and acidic residues" evidence="1">
    <location>
        <begin position="143"/>
        <end position="158"/>
    </location>
</feature>
<evidence type="ECO:0000313" key="2">
    <source>
        <dbReference type="EMBL" id="CAE7098552.1"/>
    </source>
</evidence>
<gene>
    <name evidence="2" type="ORF">RDB_LOCUS38825</name>
</gene>
<feature type="compositionally biased region" description="Acidic residues" evidence="1">
    <location>
        <begin position="204"/>
        <end position="217"/>
    </location>
</feature>
<dbReference type="Proteomes" id="UP000663827">
    <property type="component" value="Unassembled WGS sequence"/>
</dbReference>
<feature type="region of interest" description="Disordered" evidence="1">
    <location>
        <begin position="552"/>
        <end position="606"/>
    </location>
</feature>
<reference evidence="2" key="1">
    <citation type="submission" date="2021-01" db="EMBL/GenBank/DDBJ databases">
        <authorList>
            <person name="Kaushik A."/>
        </authorList>
    </citation>
    <scope>NUCLEOTIDE SEQUENCE</scope>
    <source>
        <strain evidence="2">AG5</strain>
    </source>
</reference>
<dbReference type="AlphaFoldDB" id="A0A8H3DVX1"/>
<accession>A0A8H3DVX1</accession>